<accession>A0AAE3TAK4</accession>
<comment type="caution">
    <text evidence="1">The sequence shown here is derived from an EMBL/GenBank/DDBJ whole genome shotgun (WGS) entry which is preliminary data.</text>
</comment>
<name>A0AAE3TAK4_9RHOB</name>
<dbReference type="RefSeq" id="WP_275569940.1">
    <property type="nucleotide sequence ID" value="NZ_JARGYC010000145.1"/>
</dbReference>
<sequence>MSEEAQAIGTPAFDPAGYLSLMVEHGWTARLTFGLEAGRADAGDHKAFLYVARSVGPADATHRFAVRAGLGRIRAGGVDEAAALAGLSWGRGFTTGLGDGWAAVDSTLHYRFGTGDIVAKTDATLGLKPRDGLQVFVQFQAGRYPGNAPYLRAVPSLAWEFSPGRHVEVGVPVGLVGDNAVGLKIGAWLEF</sequence>
<reference evidence="1" key="1">
    <citation type="submission" date="2023-03" db="EMBL/GenBank/DDBJ databases">
        <title>Multiphase analysis and comparison of six strains from genera Psychromarinibacter, Lutimaribacter, and Maritimibacter, including a novel species: Psychromarinibacter sediminicola sp. nov.</title>
        <authorList>
            <person name="Wang Y.-H."/>
            <person name="Ye M.-Q."/>
            <person name="Du Z.-J."/>
        </authorList>
    </citation>
    <scope>NUCLEOTIDE SEQUENCE</scope>
    <source>
        <strain evidence="1">C21-152</strain>
    </source>
</reference>
<protein>
    <submittedName>
        <fullName evidence="1">Uncharacterized protein</fullName>
    </submittedName>
</protein>
<dbReference type="Proteomes" id="UP001220964">
    <property type="component" value="Unassembled WGS sequence"/>
</dbReference>
<gene>
    <name evidence="1" type="ORF">P1J78_24255</name>
</gene>
<keyword evidence="2" id="KW-1185">Reference proteome</keyword>
<evidence type="ECO:0000313" key="2">
    <source>
        <dbReference type="Proteomes" id="UP001220964"/>
    </source>
</evidence>
<dbReference type="AlphaFoldDB" id="A0AAE3TAK4"/>
<dbReference type="EMBL" id="JARGYC010000145">
    <property type="protein sequence ID" value="MDF0603830.1"/>
    <property type="molecule type" value="Genomic_DNA"/>
</dbReference>
<proteinExistence type="predicted"/>
<organism evidence="1 2">
    <name type="scientific">Psychromarinibacter sediminicola</name>
    <dbReference type="NCBI Taxonomy" id="3033385"/>
    <lineage>
        <taxon>Bacteria</taxon>
        <taxon>Pseudomonadati</taxon>
        <taxon>Pseudomonadota</taxon>
        <taxon>Alphaproteobacteria</taxon>
        <taxon>Rhodobacterales</taxon>
        <taxon>Paracoccaceae</taxon>
        <taxon>Psychromarinibacter</taxon>
    </lineage>
</organism>
<evidence type="ECO:0000313" key="1">
    <source>
        <dbReference type="EMBL" id="MDF0603830.1"/>
    </source>
</evidence>